<protein>
    <submittedName>
        <fullName evidence="3">Uncharacterized protein</fullName>
    </submittedName>
</protein>
<accession>A0A074YR66</accession>
<proteinExistence type="predicted"/>
<keyword evidence="2" id="KW-0732">Signal</keyword>
<dbReference type="AlphaFoldDB" id="A0A074YR66"/>
<dbReference type="GeneID" id="25362790"/>
<evidence type="ECO:0000256" key="1">
    <source>
        <dbReference type="SAM" id="MobiDB-lite"/>
    </source>
</evidence>
<feature type="compositionally biased region" description="Low complexity" evidence="1">
    <location>
        <begin position="461"/>
        <end position="481"/>
    </location>
</feature>
<reference evidence="3 4" key="1">
    <citation type="journal article" date="2014" name="BMC Genomics">
        <title>Genome sequencing of four Aureobasidium pullulans varieties: biotechnological potential, stress tolerance, and description of new species.</title>
        <authorList>
            <person name="Gostin Ar C."/>
            <person name="Ohm R.A."/>
            <person name="Kogej T."/>
            <person name="Sonjak S."/>
            <person name="Turk M."/>
            <person name="Zajc J."/>
            <person name="Zalar P."/>
            <person name="Grube M."/>
            <person name="Sun H."/>
            <person name="Han J."/>
            <person name="Sharma A."/>
            <person name="Chiniquy J."/>
            <person name="Ngan C.Y."/>
            <person name="Lipzen A."/>
            <person name="Barry K."/>
            <person name="Grigoriev I.V."/>
            <person name="Gunde-Cimerman N."/>
        </authorList>
    </citation>
    <scope>NUCLEOTIDE SEQUENCE [LARGE SCALE GENOMIC DNA]</scope>
    <source>
        <strain evidence="3 4">EXF-2481</strain>
    </source>
</reference>
<evidence type="ECO:0000313" key="4">
    <source>
        <dbReference type="Proteomes" id="UP000030641"/>
    </source>
</evidence>
<feature type="compositionally biased region" description="Low complexity" evidence="1">
    <location>
        <begin position="411"/>
        <end position="440"/>
    </location>
</feature>
<feature type="region of interest" description="Disordered" evidence="1">
    <location>
        <begin position="386"/>
        <end position="545"/>
    </location>
</feature>
<name>A0A074YR66_AURSE</name>
<dbReference type="OrthoDB" id="10643859at2759"/>
<dbReference type="OMA" id="XSSAIPS"/>
<dbReference type="HOGENOM" id="CLU_478147_0_0_1"/>
<feature type="signal peptide" evidence="2">
    <location>
        <begin position="1"/>
        <end position="19"/>
    </location>
</feature>
<feature type="compositionally biased region" description="Pro residues" evidence="1">
    <location>
        <begin position="441"/>
        <end position="460"/>
    </location>
</feature>
<feature type="compositionally biased region" description="Pro residues" evidence="1">
    <location>
        <begin position="482"/>
        <end position="510"/>
    </location>
</feature>
<dbReference type="InParanoid" id="A0A074YR66"/>
<sequence>MRASLSFLIALVLSSHVHARGLKPRQTSGATFISPSSAPGTNSSGERILHHTDVLHQHTHHIELPVPSLQLLDLFRASSLDLLHCPLPQYDFVKCPVLDFLFFQLRLLDLLFLEHPMLDLLVVYALLELFHKHSVLDFFLFSAVLELFFFNELVLEFLVIHSMPKLEDIAYLTRNDSSSHSIISALSLDDCNLGHQLHGLGGLSELDSLLRRLSEERHDLEHIQVVTASCNSCIGGSSSTWFYVTSTSSGPCLSASKTASMVVSSAKPTAPIIATVVTVDVSKPPRTSTQTVTSTQKVVKESSVLTIPIASAKTIATVVESAASPSRNMDFPSVSTVVVVSPSASMNIPSVGAVVVVPPPASVNTQTTVTIPISKILTTCPCTTPLVQPPASSPKSPDVPATLMASPPAAPTTVVSIPASSPVSPATPSSNSPPAQMSPPGQMPPPSTAPLGPPSSPVIMPPQNSSPPQNSVPPGNDMPPQGSAPPAAPASPAPPQSGPPEQPSSPPKTNSPPAVKTNTPPGTTPSVPATKPSMPPATDTNMSSGTVQSVKISVLTFMAPVAVAVAGMLL</sequence>
<evidence type="ECO:0000313" key="3">
    <source>
        <dbReference type="EMBL" id="KER00249.1"/>
    </source>
</evidence>
<dbReference type="STRING" id="1043005.A0A074YR66"/>
<evidence type="ECO:0000256" key="2">
    <source>
        <dbReference type="SAM" id="SignalP"/>
    </source>
</evidence>
<gene>
    <name evidence="3" type="ORF">AUEXF2481DRAFT_24595</name>
</gene>
<feature type="chain" id="PRO_5001703585" evidence="2">
    <location>
        <begin position="20"/>
        <end position="570"/>
    </location>
</feature>
<keyword evidence="4" id="KW-1185">Reference proteome</keyword>
<dbReference type="EMBL" id="KL584749">
    <property type="protein sequence ID" value="KER00249.1"/>
    <property type="molecule type" value="Genomic_DNA"/>
</dbReference>
<feature type="compositionally biased region" description="Polar residues" evidence="1">
    <location>
        <begin position="516"/>
        <end position="527"/>
    </location>
</feature>
<dbReference type="RefSeq" id="XP_013348747.1">
    <property type="nucleotide sequence ID" value="XM_013493293.1"/>
</dbReference>
<organism evidence="3 4">
    <name type="scientific">Aureobasidium subglaciale (strain EXF-2481)</name>
    <name type="common">Aureobasidium pullulans var. subglaciale</name>
    <dbReference type="NCBI Taxonomy" id="1043005"/>
    <lineage>
        <taxon>Eukaryota</taxon>
        <taxon>Fungi</taxon>
        <taxon>Dikarya</taxon>
        <taxon>Ascomycota</taxon>
        <taxon>Pezizomycotina</taxon>
        <taxon>Dothideomycetes</taxon>
        <taxon>Dothideomycetidae</taxon>
        <taxon>Dothideales</taxon>
        <taxon>Saccotheciaceae</taxon>
        <taxon>Aureobasidium</taxon>
    </lineage>
</organism>
<dbReference type="Proteomes" id="UP000030641">
    <property type="component" value="Unassembled WGS sequence"/>
</dbReference>